<protein>
    <recommendedName>
        <fullName evidence="1">glycerol-3-phosphate dehydrogenase</fullName>
        <ecNumber evidence="1">1.1.5.3</ecNumber>
    </recommendedName>
</protein>
<evidence type="ECO:0000256" key="3">
    <source>
        <dbReference type="ARBA" id="ARBA00022827"/>
    </source>
</evidence>
<evidence type="ECO:0000256" key="1">
    <source>
        <dbReference type="ARBA" id="ARBA00013029"/>
    </source>
</evidence>
<dbReference type="InterPro" id="IPR036188">
    <property type="entry name" value="FAD/NAD-bd_sf"/>
</dbReference>
<keyword evidence="6" id="KW-1185">Reference proteome</keyword>
<dbReference type="InterPro" id="IPR000447">
    <property type="entry name" value="G3P_DH_FAD-dep"/>
</dbReference>
<dbReference type="GO" id="GO:0005739">
    <property type="term" value="C:mitochondrion"/>
    <property type="evidence" value="ECO:0007669"/>
    <property type="project" value="TreeGrafter"/>
</dbReference>
<dbReference type="PANTHER" id="PTHR11985:SF15">
    <property type="entry name" value="GLYCEROL-3-PHOSPHATE DEHYDROGENASE, MITOCHONDRIAL"/>
    <property type="match status" value="1"/>
</dbReference>
<dbReference type="AlphaFoldDB" id="A0A3P7S4A6"/>
<name>A0A3P7S4A6_DIBLA</name>
<keyword evidence="2" id="KW-0285">Flavoprotein</keyword>
<dbReference type="Gene3D" id="3.30.9.10">
    <property type="entry name" value="D-Amino Acid Oxidase, subunit A, domain 2"/>
    <property type="match status" value="1"/>
</dbReference>
<dbReference type="GO" id="GO:0006072">
    <property type="term" value="P:glycerol-3-phosphate metabolic process"/>
    <property type="evidence" value="ECO:0007669"/>
    <property type="project" value="InterPro"/>
</dbReference>
<gene>
    <name evidence="5" type="ORF">DILT_LOCUS19824</name>
</gene>
<dbReference type="Gene3D" id="3.50.50.60">
    <property type="entry name" value="FAD/NAD(P)-binding domain"/>
    <property type="match status" value="1"/>
</dbReference>
<dbReference type="GO" id="GO:0004368">
    <property type="term" value="F:glycerol-3-phosphate dehydrogenase (quinone) activity"/>
    <property type="evidence" value="ECO:0007669"/>
    <property type="project" value="UniProtKB-EC"/>
</dbReference>
<dbReference type="EC" id="1.1.5.3" evidence="1"/>
<reference evidence="5 6" key="1">
    <citation type="submission" date="2018-11" db="EMBL/GenBank/DDBJ databases">
        <authorList>
            <consortium name="Pathogen Informatics"/>
        </authorList>
    </citation>
    <scope>NUCLEOTIDE SEQUENCE [LARGE SCALE GENOMIC DNA]</scope>
</reference>
<dbReference type="OrthoDB" id="264015at2759"/>
<keyword evidence="4" id="KW-0560">Oxidoreductase</keyword>
<accession>A0A3P7S4A6</accession>
<sequence length="61" mass="6942">MRDCLTGKEFVVRAKCVVNATGPFTDNVRKMEDPQQKTICQPSIGTHIVLPKYYRLVCRSV</sequence>
<dbReference type="Proteomes" id="UP000281553">
    <property type="component" value="Unassembled WGS sequence"/>
</dbReference>
<evidence type="ECO:0000313" key="6">
    <source>
        <dbReference type="Proteomes" id="UP000281553"/>
    </source>
</evidence>
<evidence type="ECO:0000256" key="4">
    <source>
        <dbReference type="ARBA" id="ARBA00023002"/>
    </source>
</evidence>
<evidence type="ECO:0000256" key="2">
    <source>
        <dbReference type="ARBA" id="ARBA00022630"/>
    </source>
</evidence>
<dbReference type="PANTHER" id="PTHR11985">
    <property type="entry name" value="GLYCEROL-3-PHOSPHATE DEHYDROGENASE"/>
    <property type="match status" value="1"/>
</dbReference>
<dbReference type="EMBL" id="UYRU01122392">
    <property type="protein sequence ID" value="VDN49576.1"/>
    <property type="molecule type" value="Genomic_DNA"/>
</dbReference>
<proteinExistence type="predicted"/>
<evidence type="ECO:0000313" key="5">
    <source>
        <dbReference type="EMBL" id="VDN49576.1"/>
    </source>
</evidence>
<keyword evidence="3" id="KW-0274">FAD</keyword>
<dbReference type="SUPFAM" id="SSF51905">
    <property type="entry name" value="FAD/NAD(P)-binding domain"/>
    <property type="match status" value="1"/>
</dbReference>
<organism evidence="5 6">
    <name type="scientific">Dibothriocephalus latus</name>
    <name type="common">Fish tapeworm</name>
    <name type="synonym">Diphyllobothrium latum</name>
    <dbReference type="NCBI Taxonomy" id="60516"/>
    <lineage>
        <taxon>Eukaryota</taxon>
        <taxon>Metazoa</taxon>
        <taxon>Spiralia</taxon>
        <taxon>Lophotrochozoa</taxon>
        <taxon>Platyhelminthes</taxon>
        <taxon>Cestoda</taxon>
        <taxon>Eucestoda</taxon>
        <taxon>Diphyllobothriidea</taxon>
        <taxon>Diphyllobothriidae</taxon>
        <taxon>Dibothriocephalus</taxon>
    </lineage>
</organism>